<evidence type="ECO:0000313" key="2">
    <source>
        <dbReference type="Proteomes" id="UP001283361"/>
    </source>
</evidence>
<dbReference type="EMBL" id="JAWDGP010000851">
    <property type="protein sequence ID" value="KAK3796704.1"/>
    <property type="molecule type" value="Genomic_DNA"/>
</dbReference>
<evidence type="ECO:0000313" key="1">
    <source>
        <dbReference type="EMBL" id="KAK3796704.1"/>
    </source>
</evidence>
<proteinExistence type="predicted"/>
<dbReference type="AlphaFoldDB" id="A0AAE1AYW9"/>
<accession>A0AAE1AYW9</accession>
<comment type="caution">
    <text evidence="1">The sequence shown here is derived from an EMBL/GenBank/DDBJ whole genome shotgun (WGS) entry which is preliminary data.</text>
</comment>
<reference evidence="1" key="1">
    <citation type="journal article" date="2023" name="G3 (Bethesda)">
        <title>A reference genome for the long-term kleptoplast-retaining sea slug Elysia crispata morphotype clarki.</title>
        <authorList>
            <person name="Eastman K.E."/>
            <person name="Pendleton A.L."/>
            <person name="Shaikh M.A."/>
            <person name="Suttiyut T."/>
            <person name="Ogas R."/>
            <person name="Tomko P."/>
            <person name="Gavelis G."/>
            <person name="Widhalm J.R."/>
            <person name="Wisecaver J.H."/>
        </authorList>
    </citation>
    <scope>NUCLEOTIDE SEQUENCE</scope>
    <source>
        <strain evidence="1">ECLA1</strain>
    </source>
</reference>
<sequence>MTPQKVYNECPDKTEANLDTFKQIPVNFLEHYRAPHTAANTAHTTERRELLKFYMIEMPGEKSNLNMAFLDHYKALQQ</sequence>
<keyword evidence="2" id="KW-1185">Reference proteome</keyword>
<dbReference type="Proteomes" id="UP001283361">
    <property type="component" value="Unassembled WGS sequence"/>
</dbReference>
<gene>
    <name evidence="1" type="ORF">RRG08_037469</name>
</gene>
<organism evidence="1 2">
    <name type="scientific">Elysia crispata</name>
    <name type="common">lettuce slug</name>
    <dbReference type="NCBI Taxonomy" id="231223"/>
    <lineage>
        <taxon>Eukaryota</taxon>
        <taxon>Metazoa</taxon>
        <taxon>Spiralia</taxon>
        <taxon>Lophotrochozoa</taxon>
        <taxon>Mollusca</taxon>
        <taxon>Gastropoda</taxon>
        <taxon>Heterobranchia</taxon>
        <taxon>Euthyneura</taxon>
        <taxon>Panpulmonata</taxon>
        <taxon>Sacoglossa</taxon>
        <taxon>Placobranchoidea</taxon>
        <taxon>Plakobranchidae</taxon>
        <taxon>Elysia</taxon>
    </lineage>
</organism>
<name>A0AAE1AYW9_9GAST</name>
<protein>
    <submittedName>
        <fullName evidence="1">Uncharacterized protein</fullName>
    </submittedName>
</protein>